<dbReference type="Proteomes" id="UP000515160">
    <property type="component" value="Chromosome 2R"/>
</dbReference>
<dbReference type="PANTHER" id="PTHR23507">
    <property type="entry name" value="ZGC:174356"/>
    <property type="match status" value="1"/>
</dbReference>
<evidence type="ECO:0000256" key="3">
    <source>
        <dbReference type="ARBA" id="ARBA00022989"/>
    </source>
</evidence>
<feature type="transmembrane region" description="Helical" evidence="5">
    <location>
        <begin position="309"/>
        <end position="327"/>
    </location>
</feature>
<accession>A0A9C6WCW7</accession>
<organism evidence="6 7">
    <name type="scientific">Drosophila albomicans</name>
    <name type="common">Fruit fly</name>
    <dbReference type="NCBI Taxonomy" id="7291"/>
    <lineage>
        <taxon>Eukaryota</taxon>
        <taxon>Metazoa</taxon>
        <taxon>Ecdysozoa</taxon>
        <taxon>Arthropoda</taxon>
        <taxon>Hexapoda</taxon>
        <taxon>Insecta</taxon>
        <taxon>Pterygota</taxon>
        <taxon>Neoptera</taxon>
        <taxon>Endopterygota</taxon>
        <taxon>Diptera</taxon>
        <taxon>Brachycera</taxon>
        <taxon>Muscomorpha</taxon>
        <taxon>Ephydroidea</taxon>
        <taxon>Drosophilidae</taxon>
        <taxon>Drosophila</taxon>
    </lineage>
</organism>
<dbReference type="GO" id="GO:0016020">
    <property type="term" value="C:membrane"/>
    <property type="evidence" value="ECO:0007669"/>
    <property type="project" value="UniProtKB-SubCell"/>
</dbReference>
<keyword evidence="6" id="KW-1185">Reference proteome</keyword>
<dbReference type="Gene3D" id="1.20.1250.20">
    <property type="entry name" value="MFS general substrate transporter like domains"/>
    <property type="match status" value="1"/>
</dbReference>
<dbReference type="InterPro" id="IPR036259">
    <property type="entry name" value="MFS_trans_sf"/>
</dbReference>
<feature type="transmembrane region" description="Helical" evidence="5">
    <location>
        <begin position="216"/>
        <end position="235"/>
    </location>
</feature>
<keyword evidence="4 5" id="KW-0472">Membrane</keyword>
<feature type="transmembrane region" description="Helical" evidence="5">
    <location>
        <begin position="188"/>
        <end position="210"/>
    </location>
</feature>
<dbReference type="PANTHER" id="PTHR23507:SF1">
    <property type="entry name" value="FI18259P1-RELATED"/>
    <property type="match status" value="1"/>
</dbReference>
<comment type="subcellular location">
    <subcellularLocation>
        <location evidence="1">Membrane</location>
        <topology evidence="1">Multi-pass membrane protein</topology>
    </subcellularLocation>
</comment>
<reference evidence="7" key="1">
    <citation type="submission" date="2025-08" db="UniProtKB">
        <authorList>
            <consortium name="RefSeq"/>
        </authorList>
    </citation>
    <scope>IDENTIFICATION</scope>
    <source>
        <strain evidence="7">15112-1751.03</strain>
        <tissue evidence="7">Whole Adult</tissue>
    </source>
</reference>
<keyword evidence="2 5" id="KW-0812">Transmembrane</keyword>
<dbReference type="Pfam" id="PF07690">
    <property type="entry name" value="MFS_1"/>
    <property type="match status" value="1"/>
</dbReference>
<dbReference type="SUPFAM" id="SSF103473">
    <property type="entry name" value="MFS general substrate transporter"/>
    <property type="match status" value="1"/>
</dbReference>
<dbReference type="OrthoDB" id="3026777at2759"/>
<feature type="transmembrane region" description="Helical" evidence="5">
    <location>
        <begin position="43"/>
        <end position="60"/>
    </location>
</feature>
<evidence type="ECO:0000313" key="7">
    <source>
        <dbReference type="RefSeq" id="XP_051862870.1"/>
    </source>
</evidence>
<evidence type="ECO:0000256" key="4">
    <source>
        <dbReference type="ARBA" id="ARBA00023136"/>
    </source>
</evidence>
<feature type="transmembrane region" description="Helical" evidence="5">
    <location>
        <begin position="119"/>
        <end position="140"/>
    </location>
</feature>
<sequence>MLSNSVILELELSEHKMANECAVSCVDGDVKGMKRIFNCIKQFWHRYLLVEPVLILYWTPTLFRFDKFVTYKACRFSLGYNEAICSAVLYENKDDIYIIPYIILMFAGGWADRYNKRKAFLILPILGRCLHYIFQLTSSIYRESLPFRWVGWYFPIIPLIFGSLPCFLMSAFSYITITTPESDRVLRIGILSVFVLLTNFLRGIIGHLINSEFSKYFGICVGLEIAALLYIILFIKEPKLNKSVSEFNDSAGDIQLTNLDDLPIQENVTDIESSSEPSRRNVLKEFFDPMLVIELFKLPFKRRHNNDRLILLLLILCYFLTAGPLLLKFGNSLIP</sequence>
<evidence type="ECO:0000256" key="2">
    <source>
        <dbReference type="ARBA" id="ARBA00022692"/>
    </source>
</evidence>
<dbReference type="AlphaFoldDB" id="A0A9C6WCW7"/>
<keyword evidence="3 5" id="KW-1133">Transmembrane helix</keyword>
<name>A0A9C6WCW7_DROAB</name>
<evidence type="ECO:0000256" key="1">
    <source>
        <dbReference type="ARBA" id="ARBA00004141"/>
    </source>
</evidence>
<dbReference type="GO" id="GO:0022857">
    <property type="term" value="F:transmembrane transporter activity"/>
    <property type="evidence" value="ECO:0007669"/>
    <property type="project" value="InterPro"/>
</dbReference>
<evidence type="ECO:0000256" key="5">
    <source>
        <dbReference type="SAM" id="Phobius"/>
    </source>
</evidence>
<gene>
    <name evidence="7" type="primary">LOC117575151</name>
</gene>
<feature type="transmembrane region" description="Helical" evidence="5">
    <location>
        <begin position="96"/>
        <end position="112"/>
    </location>
</feature>
<dbReference type="InterPro" id="IPR011701">
    <property type="entry name" value="MFS"/>
</dbReference>
<dbReference type="GeneID" id="117575151"/>
<dbReference type="RefSeq" id="XP_051862870.1">
    <property type="nucleotide sequence ID" value="XM_052006910.1"/>
</dbReference>
<proteinExistence type="predicted"/>
<evidence type="ECO:0000313" key="6">
    <source>
        <dbReference type="Proteomes" id="UP000515160"/>
    </source>
</evidence>
<protein>
    <submittedName>
        <fullName evidence="7">Uncharacterized protein LOC117575151</fullName>
    </submittedName>
</protein>
<feature type="transmembrane region" description="Helical" evidence="5">
    <location>
        <begin position="152"/>
        <end position="176"/>
    </location>
</feature>